<keyword evidence="1" id="KW-0648">Protein biosynthesis</keyword>
<dbReference type="PRINTS" id="PR01046">
    <property type="entry name" value="TRNASYNTHPRO"/>
</dbReference>
<dbReference type="SUPFAM" id="SSF52954">
    <property type="entry name" value="Class II aaRS ABD-related"/>
    <property type="match status" value="1"/>
</dbReference>
<dbReference type="InterPro" id="IPR002316">
    <property type="entry name" value="Pro-tRNA-ligase_IIa"/>
</dbReference>
<evidence type="ECO:0000313" key="4">
    <source>
        <dbReference type="EMBL" id="WAR24313.1"/>
    </source>
</evidence>
<dbReference type="SUPFAM" id="SSF55681">
    <property type="entry name" value="Class II aaRS and biotin synthetases"/>
    <property type="match status" value="1"/>
</dbReference>
<sequence>MHFIPGRWGTDELFKLKDRHLTEYCLGPTHEELVTSLVAQFERLSYKRFPLMLYQITRKFRDEMQPKFGLLRGREFEMKVEGATGNIGGKMSHEYHLPASIGEDSLFICDNTTEMGCYGLGVSRILQAGVEVLHDGESIRWPRLIAPYQVAILPQKSQDSGPFLKLSDELYDRLCSLPSLRHDVVIDDRVDRTIGWRKNQLNRQGFPYIIVVGKKCQEDPAQYELIDTYSER</sequence>
<proteinExistence type="predicted"/>
<organism evidence="4 5">
    <name type="scientific">Mya arenaria</name>
    <name type="common">Soft-shell clam</name>
    <dbReference type="NCBI Taxonomy" id="6604"/>
    <lineage>
        <taxon>Eukaryota</taxon>
        <taxon>Metazoa</taxon>
        <taxon>Spiralia</taxon>
        <taxon>Lophotrochozoa</taxon>
        <taxon>Mollusca</taxon>
        <taxon>Bivalvia</taxon>
        <taxon>Autobranchia</taxon>
        <taxon>Heteroconchia</taxon>
        <taxon>Euheterodonta</taxon>
        <taxon>Imparidentia</taxon>
        <taxon>Neoheterodontei</taxon>
        <taxon>Myida</taxon>
        <taxon>Myoidea</taxon>
        <taxon>Myidae</taxon>
        <taxon>Mya</taxon>
    </lineage>
</organism>
<name>A0ABY7FQ21_MYAAR</name>
<dbReference type="Proteomes" id="UP001164746">
    <property type="component" value="Chromosome 13"/>
</dbReference>
<feature type="domain" description="Anticodon-binding" evidence="3">
    <location>
        <begin position="149"/>
        <end position="222"/>
    </location>
</feature>
<reference evidence="4" key="1">
    <citation type="submission" date="2022-11" db="EMBL/GenBank/DDBJ databases">
        <title>Centuries of genome instability and evolution in soft-shell clam transmissible cancer (bioRxiv).</title>
        <authorList>
            <person name="Hart S.F.M."/>
            <person name="Yonemitsu M.A."/>
            <person name="Giersch R.M."/>
            <person name="Beal B.F."/>
            <person name="Arriagada G."/>
            <person name="Davis B.W."/>
            <person name="Ostrander E.A."/>
            <person name="Goff S.P."/>
            <person name="Metzger M.J."/>
        </authorList>
    </citation>
    <scope>NUCLEOTIDE SEQUENCE</scope>
    <source>
        <strain evidence="4">MELC-2E11</strain>
        <tissue evidence="4">Siphon/mantle</tissue>
    </source>
</reference>
<dbReference type="Gene3D" id="3.30.930.10">
    <property type="entry name" value="Bira Bifunctional Protein, Domain 2"/>
    <property type="match status" value="2"/>
</dbReference>
<dbReference type="Gene3D" id="3.40.50.800">
    <property type="entry name" value="Anticodon-binding domain"/>
    <property type="match status" value="1"/>
</dbReference>
<protein>
    <submittedName>
        <fullName evidence="4">SYPM-like protein</fullName>
    </submittedName>
</protein>
<dbReference type="PANTHER" id="PTHR42753">
    <property type="entry name" value="MITOCHONDRIAL RIBOSOME PROTEIN L39/PROLYL-TRNA LIGASE FAMILY MEMBER"/>
    <property type="match status" value="1"/>
</dbReference>
<evidence type="ECO:0000259" key="2">
    <source>
        <dbReference type="Pfam" id="PF00587"/>
    </source>
</evidence>
<dbReference type="PANTHER" id="PTHR42753:SF10">
    <property type="entry name" value="PROLINE--TRNA LIGASE, MITOCHONDRIAL-RELATED"/>
    <property type="match status" value="1"/>
</dbReference>
<dbReference type="InterPro" id="IPR004154">
    <property type="entry name" value="Anticodon-bd"/>
</dbReference>
<dbReference type="InterPro" id="IPR050062">
    <property type="entry name" value="Pro-tRNA_synthetase"/>
</dbReference>
<keyword evidence="5" id="KW-1185">Reference proteome</keyword>
<dbReference type="InterPro" id="IPR002314">
    <property type="entry name" value="aa-tRNA-synt_IIb"/>
</dbReference>
<evidence type="ECO:0000256" key="1">
    <source>
        <dbReference type="ARBA" id="ARBA00022917"/>
    </source>
</evidence>
<gene>
    <name evidence="4" type="ORF">MAR_037982</name>
</gene>
<feature type="domain" description="Aminoacyl-tRNA synthetase class II (G/ P/ S/T)" evidence="2">
    <location>
        <begin position="14"/>
        <end position="79"/>
    </location>
</feature>
<dbReference type="Pfam" id="PF03129">
    <property type="entry name" value="HGTP_anticodon"/>
    <property type="match status" value="1"/>
</dbReference>
<dbReference type="InterPro" id="IPR045864">
    <property type="entry name" value="aa-tRNA-synth_II/BPL/LPL"/>
</dbReference>
<dbReference type="EMBL" id="CP111024">
    <property type="protein sequence ID" value="WAR24313.1"/>
    <property type="molecule type" value="Genomic_DNA"/>
</dbReference>
<dbReference type="Pfam" id="PF00587">
    <property type="entry name" value="tRNA-synt_2b"/>
    <property type="match status" value="1"/>
</dbReference>
<evidence type="ECO:0000259" key="3">
    <source>
        <dbReference type="Pfam" id="PF03129"/>
    </source>
</evidence>
<accession>A0ABY7FQ21</accession>
<dbReference type="InterPro" id="IPR036621">
    <property type="entry name" value="Anticodon-bd_dom_sf"/>
</dbReference>
<evidence type="ECO:0000313" key="5">
    <source>
        <dbReference type="Proteomes" id="UP001164746"/>
    </source>
</evidence>